<sequence>VPSLLQDPIKQWPCLTFPSLFQTCIINRHIMRFVAIALAILLAAGCQTHSIQADAPSQYEHIRSGVVTFMNQIKENSKQAIDKLDDGEFKDLKVQLHKGLDMVENMLTSASESLKPIRDGIGPTVVDTVHEVYDNVKKDVEELRTDLKPKCTELRTVIKKHLDQYREKLEPVITEYLEKKREQLKEFSEKMEPVAKEMKVLFVTNLEETKSKLTPIVETIRDKVTARVQVWQAVIKPYIDDYREQTGGFFKTLQEDFESGKLQEKFSKVASELKPQLEGVFNTIQKVFEKA</sequence>
<dbReference type="GO" id="GO:0034362">
    <property type="term" value="C:low-density lipoprotein particle"/>
    <property type="evidence" value="ECO:0007669"/>
    <property type="project" value="TreeGrafter"/>
</dbReference>
<dbReference type="EMBL" id="JAROKS010000021">
    <property type="protein sequence ID" value="KAK1790122.1"/>
    <property type="molecule type" value="Genomic_DNA"/>
</dbReference>
<dbReference type="GO" id="GO:0033700">
    <property type="term" value="P:phospholipid efflux"/>
    <property type="evidence" value="ECO:0007669"/>
    <property type="project" value="TreeGrafter"/>
</dbReference>
<dbReference type="GO" id="GO:1903561">
    <property type="term" value="C:extracellular vesicle"/>
    <property type="evidence" value="ECO:0007669"/>
    <property type="project" value="TreeGrafter"/>
</dbReference>
<evidence type="ECO:0008006" key="16">
    <source>
        <dbReference type="Google" id="ProtNLM"/>
    </source>
</evidence>
<evidence type="ECO:0000256" key="3">
    <source>
        <dbReference type="ARBA" id="ARBA00022448"/>
    </source>
</evidence>
<dbReference type="GO" id="GO:0034364">
    <property type="term" value="C:high-density lipoprotein particle"/>
    <property type="evidence" value="ECO:0007669"/>
    <property type="project" value="UniProtKB-KW"/>
</dbReference>
<dbReference type="AlphaFoldDB" id="A0AAD8YZD5"/>
<evidence type="ECO:0000256" key="8">
    <source>
        <dbReference type="ARBA" id="ARBA00022850"/>
    </source>
</evidence>
<proteinExistence type="inferred from homology"/>
<gene>
    <name evidence="14" type="ORF">P4O66_013959</name>
</gene>
<dbReference type="GO" id="GO:0008203">
    <property type="term" value="P:cholesterol metabolic process"/>
    <property type="evidence" value="ECO:0007669"/>
    <property type="project" value="UniProtKB-KW"/>
</dbReference>
<reference evidence="14" key="1">
    <citation type="submission" date="2023-03" db="EMBL/GenBank/DDBJ databases">
        <title>Electrophorus voltai genome.</title>
        <authorList>
            <person name="Bian C."/>
        </authorList>
    </citation>
    <scope>NUCLEOTIDE SEQUENCE</scope>
    <source>
        <strain evidence="14">CB-2022</strain>
        <tissue evidence="14">Muscle</tissue>
    </source>
</reference>
<evidence type="ECO:0000256" key="7">
    <source>
        <dbReference type="ARBA" id="ARBA00022737"/>
    </source>
</evidence>
<name>A0AAD8YZD5_9TELE</name>
<dbReference type="Proteomes" id="UP001239994">
    <property type="component" value="Unassembled WGS sequence"/>
</dbReference>
<evidence type="ECO:0000256" key="12">
    <source>
        <dbReference type="ARBA" id="ARBA00023221"/>
    </source>
</evidence>
<keyword evidence="11" id="KW-1207">Sterol metabolism</keyword>
<evidence type="ECO:0000256" key="9">
    <source>
        <dbReference type="ARBA" id="ARBA00023055"/>
    </source>
</evidence>
<dbReference type="Pfam" id="PF01442">
    <property type="entry name" value="Apolipoprotein"/>
    <property type="match status" value="1"/>
</dbReference>
<comment type="similarity">
    <text evidence="2">Belongs to the apolipoprotein A1/A4/E family.</text>
</comment>
<evidence type="ECO:0000256" key="6">
    <source>
        <dbReference type="ARBA" id="ARBA00022729"/>
    </source>
</evidence>
<keyword evidence="5" id="KW-0153">Cholesterol metabolism</keyword>
<keyword evidence="9" id="KW-0445">Lipid transport</keyword>
<evidence type="ECO:0000256" key="4">
    <source>
        <dbReference type="ARBA" id="ARBA00022525"/>
    </source>
</evidence>
<evidence type="ECO:0000256" key="11">
    <source>
        <dbReference type="ARBA" id="ARBA00023166"/>
    </source>
</evidence>
<evidence type="ECO:0000256" key="2">
    <source>
        <dbReference type="ARBA" id="ARBA00008788"/>
    </source>
</evidence>
<keyword evidence="3" id="KW-0813">Transport</keyword>
<dbReference type="GO" id="GO:0034361">
    <property type="term" value="C:very-low-density lipoprotein particle"/>
    <property type="evidence" value="ECO:0007669"/>
    <property type="project" value="TreeGrafter"/>
</dbReference>
<comment type="caution">
    <text evidence="14">The sequence shown here is derived from an EMBL/GenBank/DDBJ whole genome shotgun (WGS) entry which is preliminary data.</text>
</comment>
<dbReference type="InterPro" id="IPR050163">
    <property type="entry name" value="Apolipoprotein_A1/A4/E"/>
</dbReference>
<dbReference type="GO" id="GO:0060228">
    <property type="term" value="F:phosphatidylcholine-sterol O-acyltransferase activator activity"/>
    <property type="evidence" value="ECO:0007669"/>
    <property type="project" value="TreeGrafter"/>
</dbReference>
<accession>A0AAD8YZD5</accession>
<evidence type="ECO:0000256" key="13">
    <source>
        <dbReference type="ARBA" id="ARBA00037506"/>
    </source>
</evidence>
<comment type="subcellular location">
    <subcellularLocation>
        <location evidence="1">Secreted</location>
    </subcellularLocation>
</comment>
<keyword evidence="15" id="KW-1185">Reference proteome</keyword>
<evidence type="ECO:0000313" key="14">
    <source>
        <dbReference type="EMBL" id="KAK1790122.1"/>
    </source>
</evidence>
<keyword evidence="12" id="KW-0753">Steroid metabolism</keyword>
<feature type="non-terminal residue" evidence="14">
    <location>
        <position position="291"/>
    </location>
</feature>
<dbReference type="GO" id="GO:0055090">
    <property type="term" value="P:acylglycerol homeostasis"/>
    <property type="evidence" value="ECO:0007669"/>
    <property type="project" value="TreeGrafter"/>
</dbReference>
<evidence type="ECO:0000313" key="15">
    <source>
        <dbReference type="Proteomes" id="UP001239994"/>
    </source>
</evidence>
<keyword evidence="10" id="KW-0443">Lipid metabolism</keyword>
<keyword evidence="6" id="KW-0732">Signal</keyword>
<keyword evidence="7" id="KW-0677">Repeat</keyword>
<evidence type="ECO:0000256" key="10">
    <source>
        <dbReference type="ARBA" id="ARBA00023098"/>
    </source>
</evidence>
<keyword evidence="8" id="KW-0345">HDL</keyword>
<dbReference type="PANTHER" id="PTHR18976:SF11">
    <property type="entry name" value="APOLIPOPROTEIN A-I"/>
    <property type="match status" value="1"/>
</dbReference>
<dbReference type="GO" id="GO:0033344">
    <property type="term" value="P:cholesterol efflux"/>
    <property type="evidence" value="ECO:0007669"/>
    <property type="project" value="TreeGrafter"/>
</dbReference>
<dbReference type="SUPFAM" id="SSF58113">
    <property type="entry name" value="Apolipoprotein A-I"/>
    <property type="match status" value="1"/>
</dbReference>
<dbReference type="PANTHER" id="PTHR18976">
    <property type="entry name" value="APOLIPOPROTEIN"/>
    <property type="match status" value="1"/>
</dbReference>
<dbReference type="InterPro" id="IPR000074">
    <property type="entry name" value="ApoA_E"/>
</dbReference>
<dbReference type="Gene3D" id="1.20.120.20">
    <property type="entry name" value="Apolipoprotein"/>
    <property type="match status" value="2"/>
</dbReference>
<dbReference type="GO" id="GO:0042627">
    <property type="term" value="C:chylomicron"/>
    <property type="evidence" value="ECO:0007669"/>
    <property type="project" value="TreeGrafter"/>
</dbReference>
<comment type="function">
    <text evidence="13">Participates in the reverse transport of cholesterol from tissues to the liver for excretion by promoting cholesterol efflux from tissues and by acting as a cofactor for the lecithin cholesterol acyltransferase (LCAT).</text>
</comment>
<dbReference type="GO" id="GO:0005543">
    <property type="term" value="F:phospholipid binding"/>
    <property type="evidence" value="ECO:0007669"/>
    <property type="project" value="TreeGrafter"/>
</dbReference>
<evidence type="ECO:0000256" key="1">
    <source>
        <dbReference type="ARBA" id="ARBA00004613"/>
    </source>
</evidence>
<evidence type="ECO:0000256" key="5">
    <source>
        <dbReference type="ARBA" id="ARBA00022548"/>
    </source>
</evidence>
<dbReference type="GO" id="GO:0120020">
    <property type="term" value="F:cholesterol transfer activity"/>
    <property type="evidence" value="ECO:0007669"/>
    <property type="project" value="TreeGrafter"/>
</dbReference>
<organism evidence="14 15">
    <name type="scientific">Electrophorus voltai</name>
    <dbReference type="NCBI Taxonomy" id="2609070"/>
    <lineage>
        <taxon>Eukaryota</taxon>
        <taxon>Metazoa</taxon>
        <taxon>Chordata</taxon>
        <taxon>Craniata</taxon>
        <taxon>Vertebrata</taxon>
        <taxon>Euteleostomi</taxon>
        <taxon>Actinopterygii</taxon>
        <taxon>Neopterygii</taxon>
        <taxon>Teleostei</taxon>
        <taxon>Ostariophysi</taxon>
        <taxon>Gymnotiformes</taxon>
        <taxon>Gymnotoidei</taxon>
        <taxon>Gymnotidae</taxon>
        <taxon>Electrophorus</taxon>
    </lineage>
</organism>
<dbReference type="GO" id="GO:0042157">
    <property type="term" value="P:lipoprotein metabolic process"/>
    <property type="evidence" value="ECO:0007669"/>
    <property type="project" value="InterPro"/>
</dbReference>
<keyword evidence="4" id="KW-0964">Secreted</keyword>
<protein>
    <recommendedName>
        <fullName evidence="16">Apolipoprotein A-Ib</fullName>
    </recommendedName>
</protein>